<dbReference type="Proteomes" id="UP001153076">
    <property type="component" value="Unassembled WGS sequence"/>
</dbReference>
<dbReference type="GO" id="GO:0008270">
    <property type="term" value="F:zinc ion binding"/>
    <property type="evidence" value="ECO:0007669"/>
    <property type="project" value="UniProtKB-KW"/>
</dbReference>
<keyword evidence="1" id="KW-0863">Zinc-finger</keyword>
<dbReference type="GO" id="GO:0003676">
    <property type="term" value="F:nucleic acid binding"/>
    <property type="evidence" value="ECO:0007669"/>
    <property type="project" value="InterPro"/>
</dbReference>
<dbReference type="InterPro" id="IPR001878">
    <property type="entry name" value="Znf_CCHC"/>
</dbReference>
<feature type="domain" description="CCHC-type" evidence="2">
    <location>
        <begin position="169"/>
        <end position="182"/>
    </location>
</feature>
<dbReference type="InterPro" id="IPR025558">
    <property type="entry name" value="DUF4283"/>
</dbReference>
<dbReference type="EMBL" id="JAKOGI010000026">
    <property type="protein sequence ID" value="KAJ8448873.1"/>
    <property type="molecule type" value="Genomic_DNA"/>
</dbReference>
<dbReference type="AlphaFoldDB" id="A0A9Q1QN50"/>
<evidence type="ECO:0000313" key="3">
    <source>
        <dbReference type="EMBL" id="KAJ8448873.1"/>
    </source>
</evidence>
<dbReference type="InterPro" id="IPR040256">
    <property type="entry name" value="At4g02000-like"/>
</dbReference>
<dbReference type="OrthoDB" id="1701901at2759"/>
<dbReference type="PANTHER" id="PTHR31286:SF167">
    <property type="entry name" value="OS09G0268800 PROTEIN"/>
    <property type="match status" value="1"/>
</dbReference>
<proteinExistence type="predicted"/>
<accession>A0A9Q1QN50</accession>
<organism evidence="3 4">
    <name type="scientific">Carnegiea gigantea</name>
    <dbReference type="NCBI Taxonomy" id="171969"/>
    <lineage>
        <taxon>Eukaryota</taxon>
        <taxon>Viridiplantae</taxon>
        <taxon>Streptophyta</taxon>
        <taxon>Embryophyta</taxon>
        <taxon>Tracheophyta</taxon>
        <taxon>Spermatophyta</taxon>
        <taxon>Magnoliopsida</taxon>
        <taxon>eudicotyledons</taxon>
        <taxon>Gunneridae</taxon>
        <taxon>Pentapetalae</taxon>
        <taxon>Caryophyllales</taxon>
        <taxon>Cactineae</taxon>
        <taxon>Cactaceae</taxon>
        <taxon>Cactoideae</taxon>
        <taxon>Echinocereeae</taxon>
        <taxon>Carnegiea</taxon>
    </lineage>
</organism>
<reference evidence="3" key="1">
    <citation type="submission" date="2022-04" db="EMBL/GenBank/DDBJ databases">
        <title>Carnegiea gigantea Genome sequencing and assembly v2.</title>
        <authorList>
            <person name="Copetti D."/>
            <person name="Sanderson M.J."/>
            <person name="Burquez A."/>
            <person name="Wojciechowski M.F."/>
        </authorList>
    </citation>
    <scope>NUCLEOTIDE SEQUENCE</scope>
    <source>
        <strain evidence="3">SGP5-SGP5p</strain>
        <tissue evidence="3">Aerial part</tissue>
    </source>
</reference>
<dbReference type="PROSITE" id="PS50158">
    <property type="entry name" value="ZF_CCHC"/>
    <property type="match status" value="1"/>
</dbReference>
<name>A0A9Q1QN50_9CARY</name>
<sequence>MATGLEEAWQNLRLTSDEEQVVIVDDEEDSSTSELILLCLLGRLYTTNSFNPRAMKAVLWNVWKSSKGLVIRDLDSNLCAFQFFSEADRDFVLNKGPWAFDGCILLFKQMIGLEVPSEVVFSMARFWVKAYDILRKKHTVSFAQMLASNIGFFVSYDEATMFGVDKDFCYGCGKLGHALANCDLAHVEDGDDSLQYGVWLRALPSHVVAM</sequence>
<dbReference type="Pfam" id="PF14111">
    <property type="entry name" value="DUF4283"/>
    <property type="match status" value="1"/>
</dbReference>
<keyword evidence="4" id="KW-1185">Reference proteome</keyword>
<gene>
    <name evidence="3" type="ORF">Cgig2_030729</name>
</gene>
<protein>
    <recommendedName>
        <fullName evidence="2">CCHC-type domain-containing protein</fullName>
    </recommendedName>
</protein>
<dbReference type="PANTHER" id="PTHR31286">
    <property type="entry name" value="GLYCINE-RICH CELL WALL STRUCTURAL PROTEIN 1.8-LIKE"/>
    <property type="match status" value="1"/>
</dbReference>
<keyword evidence="1" id="KW-0862">Zinc</keyword>
<comment type="caution">
    <text evidence="3">The sequence shown here is derived from an EMBL/GenBank/DDBJ whole genome shotgun (WGS) entry which is preliminary data.</text>
</comment>
<keyword evidence="1" id="KW-0479">Metal-binding</keyword>
<evidence type="ECO:0000313" key="4">
    <source>
        <dbReference type="Proteomes" id="UP001153076"/>
    </source>
</evidence>
<evidence type="ECO:0000259" key="2">
    <source>
        <dbReference type="PROSITE" id="PS50158"/>
    </source>
</evidence>
<evidence type="ECO:0000256" key="1">
    <source>
        <dbReference type="PROSITE-ProRule" id="PRU00047"/>
    </source>
</evidence>